<dbReference type="EMBL" id="AM039952">
    <property type="protein sequence ID" value="CAJ22482.1"/>
    <property type="molecule type" value="Genomic_DNA"/>
</dbReference>
<sequence>MPHPHRAEQRSPAAAAISPNLRLAAPGSGMAAIWIAGDPNGSARPRRWAGAGRVKLVASPLPGLPMRNPLQEQLLKAGLVKKAQVDKVAREQVKQRHAKGAAVQPAATDKVDAARLQAERAERDRALAQERNVQVRQQEVLAQVRQIVETNKVKREGEIDYRFNDGSVIRSVLVNTTLRSQLASGALVIVRYGDGFELIPRAAADKVYSRDADAVVLDHGRNSAPAAADSDDEYYSQFKVPDDLIW</sequence>
<protein>
    <recommendedName>
        <fullName evidence="4">Nucleoprotein/polynucleotide-associated enzyme</fullName>
    </recommendedName>
</protein>
<dbReference type="InterPro" id="IPR018636">
    <property type="entry name" value="DUF2058"/>
</dbReference>
<evidence type="ECO:0000313" key="3">
    <source>
        <dbReference type="Proteomes" id="UP000007069"/>
    </source>
</evidence>
<organism evidence="3">
    <name type="scientific">Xanthomonas euvesicatoria pv. vesicatoria (strain 85-10)</name>
    <name type="common">Xanthomonas campestris pv. vesicatoria</name>
    <dbReference type="NCBI Taxonomy" id="316273"/>
    <lineage>
        <taxon>Bacteria</taxon>
        <taxon>Pseudomonadati</taxon>
        <taxon>Pseudomonadota</taxon>
        <taxon>Gammaproteobacteria</taxon>
        <taxon>Lysobacterales</taxon>
        <taxon>Lysobacteraceae</taxon>
        <taxon>Xanthomonas</taxon>
    </lineage>
</organism>
<gene>
    <name evidence="2" type="ordered locus">XCV0851</name>
</gene>
<proteinExistence type="predicted"/>
<feature type="coiled-coil region" evidence="1">
    <location>
        <begin position="111"/>
        <end position="138"/>
    </location>
</feature>
<keyword evidence="1" id="KW-0175">Coiled coil</keyword>
<dbReference type="eggNOG" id="COG3122">
    <property type="taxonomic scope" value="Bacteria"/>
</dbReference>
<evidence type="ECO:0000313" key="2">
    <source>
        <dbReference type="EMBL" id="CAJ22482.1"/>
    </source>
</evidence>
<name>Q3BXD1_XANE5</name>
<dbReference type="Pfam" id="PF09831">
    <property type="entry name" value="DUF2058"/>
    <property type="match status" value="1"/>
</dbReference>
<dbReference type="KEGG" id="xcv:XCV0851"/>
<dbReference type="STRING" id="456327.BJD11_18535"/>
<dbReference type="HOGENOM" id="CLU_098678_2_0_6"/>
<evidence type="ECO:0008006" key="4">
    <source>
        <dbReference type="Google" id="ProtNLM"/>
    </source>
</evidence>
<reference evidence="2 3" key="1">
    <citation type="journal article" date="2005" name="J. Bacteriol.">
        <title>Insights into genome plasticity and pathogenicity of the plant pathogenic Bacterium Xanthomonas campestris pv. vesicatoria revealed by the complete genome sequence.</title>
        <authorList>
            <person name="Thieme F."/>
            <person name="Koebnik R."/>
            <person name="Bekel T."/>
            <person name="Berger C."/>
            <person name="Boch J."/>
            <person name="Buettner D."/>
            <person name="Caldana C."/>
            <person name="Gaigalat L."/>
            <person name="Goesmann A."/>
            <person name="Kay S."/>
            <person name="Kirchner O."/>
            <person name="Lanz C."/>
            <person name="Linke B."/>
            <person name="McHardy A.C."/>
            <person name="Meyer F."/>
            <person name="Mittenhuber G."/>
            <person name="Nies D.H."/>
            <person name="Niesbach-Kloesgen U."/>
            <person name="Patschkowski T."/>
            <person name="Rueckert C."/>
            <person name="Rupp O."/>
            <person name="Schneicker S."/>
            <person name="Schuster S.C."/>
            <person name="Vorhoelter F.J."/>
            <person name="Weber E."/>
            <person name="Puehler A."/>
            <person name="Bonas U."/>
            <person name="Bartels D."/>
            <person name="Kaiser O."/>
        </authorList>
    </citation>
    <scope>NUCLEOTIDE SEQUENCE [LARGE SCALE GENOMIC DNA]</scope>
    <source>
        <strain evidence="2 3">85-10</strain>
    </source>
</reference>
<accession>Q3BXD1</accession>
<dbReference type="Proteomes" id="UP000007069">
    <property type="component" value="Chromosome"/>
</dbReference>
<evidence type="ECO:0000256" key="1">
    <source>
        <dbReference type="SAM" id="Coils"/>
    </source>
</evidence>
<dbReference type="AlphaFoldDB" id="Q3BXD1"/>